<dbReference type="InterPro" id="IPR003661">
    <property type="entry name" value="HisK_dim/P_dom"/>
</dbReference>
<evidence type="ECO:0000313" key="6">
    <source>
        <dbReference type="Proteomes" id="UP000257240"/>
    </source>
</evidence>
<dbReference type="CDD" id="cd00082">
    <property type="entry name" value="HisKA"/>
    <property type="match status" value="1"/>
</dbReference>
<dbReference type="PROSITE" id="PS50109">
    <property type="entry name" value="HIS_KIN"/>
    <property type="match status" value="1"/>
</dbReference>
<feature type="domain" description="Histidine kinase" evidence="4">
    <location>
        <begin position="127"/>
        <end position="336"/>
    </location>
</feature>
<dbReference type="RefSeq" id="WP_051173331.1">
    <property type="nucleotide sequence ID" value="NZ_DAINLL010000004.1"/>
</dbReference>
<organism evidence="5 6">
    <name type="scientific">Thermodesulfobacterium commune</name>
    <dbReference type="NCBI Taxonomy" id="1741"/>
    <lineage>
        <taxon>Bacteria</taxon>
        <taxon>Pseudomonadati</taxon>
        <taxon>Thermodesulfobacteriota</taxon>
        <taxon>Thermodesulfobacteria</taxon>
        <taxon>Thermodesulfobacteriales</taxon>
        <taxon>Thermodesulfobacteriaceae</taxon>
        <taxon>Thermodesulfobacterium</taxon>
    </lineage>
</organism>
<dbReference type="PRINTS" id="PR00344">
    <property type="entry name" value="BCTRLSENSOR"/>
</dbReference>
<dbReference type="SUPFAM" id="SSF55874">
    <property type="entry name" value="ATPase domain of HSP90 chaperone/DNA topoisomerase II/histidine kinase"/>
    <property type="match status" value="1"/>
</dbReference>
<comment type="catalytic activity">
    <reaction evidence="1">
        <text>ATP + protein L-histidine = ADP + protein N-phospho-L-histidine.</text>
        <dbReference type="EC" id="2.7.13.3"/>
    </reaction>
</comment>
<name>A0A101FKH5_9BACT</name>
<dbReference type="Gene3D" id="1.10.287.130">
    <property type="match status" value="1"/>
</dbReference>
<proteinExistence type="predicted"/>
<dbReference type="EC" id="2.7.13.3" evidence="2"/>
<protein>
    <recommendedName>
        <fullName evidence="2">histidine kinase</fullName>
        <ecNumber evidence="2">2.7.13.3</ecNumber>
    </recommendedName>
</protein>
<dbReference type="AlphaFoldDB" id="A0A101FKH5"/>
<keyword evidence="5" id="KW-0418">Kinase</keyword>
<comment type="caution">
    <text evidence="5">The sequence shown here is derived from an EMBL/GenBank/DDBJ whole genome shotgun (WGS) entry which is preliminary data.</text>
</comment>
<dbReference type="SMART" id="SM00387">
    <property type="entry name" value="HATPase_c"/>
    <property type="match status" value="1"/>
</dbReference>
<dbReference type="InterPro" id="IPR005467">
    <property type="entry name" value="His_kinase_dom"/>
</dbReference>
<dbReference type="InterPro" id="IPR036097">
    <property type="entry name" value="HisK_dim/P_sf"/>
</dbReference>
<dbReference type="Pfam" id="PF02518">
    <property type="entry name" value="HATPase_c"/>
    <property type="match status" value="1"/>
</dbReference>
<dbReference type="SMART" id="SM00388">
    <property type="entry name" value="HisKA"/>
    <property type="match status" value="1"/>
</dbReference>
<dbReference type="Proteomes" id="UP000257240">
    <property type="component" value="Unassembled WGS sequence"/>
</dbReference>
<gene>
    <name evidence="5" type="ORF">DCE01_07335</name>
</gene>
<keyword evidence="5" id="KW-0808">Transferase</keyword>
<dbReference type="PANTHER" id="PTHR43065">
    <property type="entry name" value="SENSOR HISTIDINE KINASE"/>
    <property type="match status" value="1"/>
</dbReference>
<dbReference type="SUPFAM" id="SSF47384">
    <property type="entry name" value="Homodimeric domain of signal transducing histidine kinase"/>
    <property type="match status" value="1"/>
</dbReference>
<evidence type="ECO:0000259" key="4">
    <source>
        <dbReference type="PROSITE" id="PS50109"/>
    </source>
</evidence>
<evidence type="ECO:0000313" key="5">
    <source>
        <dbReference type="EMBL" id="HAA84578.1"/>
    </source>
</evidence>
<evidence type="ECO:0000256" key="2">
    <source>
        <dbReference type="ARBA" id="ARBA00012438"/>
    </source>
</evidence>
<dbReference type="Gene3D" id="3.30.565.10">
    <property type="entry name" value="Histidine kinase-like ATPase, C-terminal domain"/>
    <property type="match status" value="1"/>
</dbReference>
<evidence type="ECO:0000256" key="3">
    <source>
        <dbReference type="ARBA" id="ARBA00022553"/>
    </source>
</evidence>
<dbReference type="GO" id="GO:0000155">
    <property type="term" value="F:phosphorelay sensor kinase activity"/>
    <property type="evidence" value="ECO:0007669"/>
    <property type="project" value="InterPro"/>
</dbReference>
<dbReference type="InterPro" id="IPR003594">
    <property type="entry name" value="HATPase_dom"/>
</dbReference>
<reference evidence="5 6" key="1">
    <citation type="journal article" date="2018" name="Nat. Biotechnol.">
        <title>A standardized bacterial taxonomy based on genome phylogeny substantially revises the tree of life.</title>
        <authorList>
            <person name="Parks D.H."/>
            <person name="Chuvochina M."/>
            <person name="Waite D.W."/>
            <person name="Rinke C."/>
            <person name="Skarshewski A."/>
            <person name="Chaumeil P.A."/>
            <person name="Hugenholtz P."/>
        </authorList>
    </citation>
    <scope>NUCLEOTIDE SEQUENCE [LARGE SCALE GENOMIC DNA]</scope>
    <source>
        <strain evidence="5">UBA12529</strain>
    </source>
</reference>
<dbReference type="InterPro" id="IPR004358">
    <property type="entry name" value="Sig_transdc_His_kin-like_C"/>
</dbReference>
<dbReference type="Pfam" id="PF00512">
    <property type="entry name" value="HisKA"/>
    <property type="match status" value="1"/>
</dbReference>
<dbReference type="EMBL" id="DLVE01000092">
    <property type="protein sequence ID" value="HAA84578.1"/>
    <property type="molecule type" value="Genomic_DNA"/>
</dbReference>
<sequence>MTLAEVSIFFTKDSIEKIRHPTVVSECERVDFEFKHKVVYYNSRFLKEFIYLLKDDEIVFLEELFGPVFDTFGLTFFTFENNFYYLFNLPINPNYTIHVFIQEKDWFRFPYWINTERLASLGKMAGEISHELKNPLSGILLYASMLKEEIGEVPTYQTWIDRIINLTERCRNIINGLLAFGRPEEEKREWVDLNLSVKKVYELLSEYPMFKNVTFTFKLQKNLPKVYVSQKQIEQVFFNLFINAAQAMKGKGEIIVETSVKYDTVIIKVKDTGPGIPPEIMPFIFDPFFTTKEKGEATGLGLSICYGIIKNHGGRINVYNLKEGGACFEILFPLPTRETLREDAI</sequence>
<evidence type="ECO:0000256" key="1">
    <source>
        <dbReference type="ARBA" id="ARBA00000085"/>
    </source>
</evidence>
<accession>A0A101FKH5</accession>
<keyword evidence="3" id="KW-0597">Phosphoprotein</keyword>
<dbReference type="PANTHER" id="PTHR43065:SF42">
    <property type="entry name" value="TWO-COMPONENT SENSOR PPRA"/>
    <property type="match status" value="1"/>
</dbReference>
<dbReference type="InterPro" id="IPR036890">
    <property type="entry name" value="HATPase_C_sf"/>
</dbReference>